<sequence length="257" mass="29758">MFQEDIIKIGDNNINYLKVGNGPHNVLCVPGALGSIWTNFKPQIEGFDREMFTLVAWDPPGYGKSRPPEKDFRTDFYERDADCAYELMKALKLPKYSILGWCDGGAVGMILAAKHPEVVEKLVVWASKAFILPRDLLIYDKYRDVNEWSLNYKSEMVEVYGEHFASYWAKWTDNALYGMFKAKNGDICLDRLKAIKCPTFILYGEQDPLTNKDHAIYLHNHIENSRLHKYPAGKHNVHLKYADDFNRRVQDFLLEPK</sequence>
<dbReference type="PANTHER" id="PTHR46331">
    <property type="entry name" value="VALACYCLOVIR HYDROLASE"/>
    <property type="match status" value="1"/>
</dbReference>
<evidence type="ECO:0000313" key="3">
    <source>
        <dbReference type="RefSeq" id="XP_031763901.1"/>
    </source>
</evidence>
<keyword evidence="2" id="KW-1185">Reference proteome</keyword>
<feature type="domain" description="AB hydrolase-1" evidence="1">
    <location>
        <begin position="26"/>
        <end position="133"/>
    </location>
</feature>
<reference evidence="3" key="1">
    <citation type="submission" date="2025-08" db="UniProtKB">
        <authorList>
            <consortium name="RefSeq"/>
        </authorList>
    </citation>
    <scope>IDENTIFICATION</scope>
    <source>
        <tissue evidence="3">Whole larvae</tissue>
    </source>
</reference>
<feature type="domain" description="AB hydrolase-1" evidence="1">
    <location>
        <begin position="146"/>
        <end position="239"/>
    </location>
</feature>
<dbReference type="PANTHER" id="PTHR46331:SF2">
    <property type="entry name" value="VALACYCLOVIR HYDROLASE"/>
    <property type="match status" value="1"/>
</dbReference>
<dbReference type="Proteomes" id="UP001652740">
    <property type="component" value="Unplaced"/>
</dbReference>
<dbReference type="Pfam" id="PF00561">
    <property type="entry name" value="Abhydrolase_1"/>
    <property type="match status" value="2"/>
</dbReference>
<accession>A0A6J3BU29</accession>
<dbReference type="GO" id="GO:0017171">
    <property type="term" value="F:serine hydrolase activity"/>
    <property type="evidence" value="ECO:0007669"/>
    <property type="project" value="TreeGrafter"/>
</dbReference>
<evidence type="ECO:0000259" key="1">
    <source>
        <dbReference type="Pfam" id="PF00561"/>
    </source>
</evidence>
<gene>
    <name evidence="3" type="primary">LOC116412799</name>
</gene>
<proteinExistence type="predicted"/>
<dbReference type="RefSeq" id="XP_031763901.1">
    <property type="nucleotide sequence ID" value="XM_031908041.2"/>
</dbReference>
<dbReference type="OrthoDB" id="19657at2759"/>
<protein>
    <submittedName>
        <fullName evidence="3">Valacyclovir hydrolase-like</fullName>
    </submittedName>
</protein>
<name>A0A6J3BU29_GALME</name>
<dbReference type="Gene3D" id="3.40.50.1820">
    <property type="entry name" value="alpha/beta hydrolase"/>
    <property type="match status" value="1"/>
</dbReference>
<organism evidence="2 3">
    <name type="scientific">Galleria mellonella</name>
    <name type="common">Greater wax moth</name>
    <dbReference type="NCBI Taxonomy" id="7137"/>
    <lineage>
        <taxon>Eukaryota</taxon>
        <taxon>Metazoa</taxon>
        <taxon>Ecdysozoa</taxon>
        <taxon>Arthropoda</taxon>
        <taxon>Hexapoda</taxon>
        <taxon>Insecta</taxon>
        <taxon>Pterygota</taxon>
        <taxon>Neoptera</taxon>
        <taxon>Endopterygota</taxon>
        <taxon>Lepidoptera</taxon>
        <taxon>Glossata</taxon>
        <taxon>Ditrysia</taxon>
        <taxon>Pyraloidea</taxon>
        <taxon>Pyralidae</taxon>
        <taxon>Galleriinae</taxon>
        <taxon>Galleria</taxon>
    </lineage>
</organism>
<dbReference type="AlphaFoldDB" id="A0A6J3BU29"/>
<dbReference type="KEGG" id="gmw:116412799"/>
<dbReference type="SUPFAM" id="SSF53474">
    <property type="entry name" value="alpha/beta-Hydrolases"/>
    <property type="match status" value="1"/>
</dbReference>
<evidence type="ECO:0000313" key="2">
    <source>
        <dbReference type="Proteomes" id="UP001652740"/>
    </source>
</evidence>
<dbReference type="InterPro" id="IPR000073">
    <property type="entry name" value="AB_hydrolase_1"/>
</dbReference>
<dbReference type="InterPro" id="IPR029058">
    <property type="entry name" value="AB_hydrolase_fold"/>
</dbReference>
<dbReference type="GeneID" id="116412799"/>